<sequence length="77" mass="8454">MAEKLNKKASIRTTGKLDRKVVSKTASKLDKKAASKTTQKKAVITTNNLDKAQIKKIFDVFDYNGNGILSLAEIDKA</sequence>
<name>A0A2I1FLL8_9GLOM</name>
<comment type="caution">
    <text evidence="1">The sequence shown here is derived from an EMBL/GenBank/DDBJ whole genome shotgun (WGS) entry which is preliminary data.</text>
</comment>
<evidence type="ECO:0000313" key="2">
    <source>
        <dbReference type="Proteomes" id="UP000232688"/>
    </source>
</evidence>
<reference evidence="1 2" key="1">
    <citation type="submission" date="2017-10" db="EMBL/GenBank/DDBJ databases">
        <title>Extensive intraspecific genome diversity in a model arbuscular mycorrhizal fungus.</title>
        <authorList>
            <person name="Chen E.C.H."/>
            <person name="Morin E."/>
            <person name="Baudet D."/>
            <person name="Noel J."/>
            <person name="Ndikumana S."/>
            <person name="Charron P."/>
            <person name="St-Onge C."/>
            <person name="Giorgi J."/>
            <person name="Grigoriev I.V."/>
            <person name="Roux C."/>
            <person name="Martin F.M."/>
            <person name="Corradi N."/>
        </authorList>
    </citation>
    <scope>NUCLEOTIDE SEQUENCE [LARGE SCALE GENOMIC DNA]</scope>
    <source>
        <strain evidence="1 2">A1</strain>
    </source>
</reference>
<dbReference type="InterPro" id="IPR002048">
    <property type="entry name" value="EF_hand_dom"/>
</dbReference>
<accession>A0A2I1FLL8</accession>
<protein>
    <submittedName>
        <fullName evidence="1">Uncharacterized protein</fullName>
    </submittedName>
</protein>
<dbReference type="InterPro" id="IPR018247">
    <property type="entry name" value="EF_Hand_1_Ca_BS"/>
</dbReference>
<dbReference type="GO" id="GO:0005509">
    <property type="term" value="F:calcium ion binding"/>
    <property type="evidence" value="ECO:0007669"/>
    <property type="project" value="InterPro"/>
</dbReference>
<dbReference type="EMBL" id="LLXH01003264">
    <property type="protein sequence ID" value="PKC54421.1"/>
    <property type="molecule type" value="Genomic_DNA"/>
</dbReference>
<dbReference type="Gene3D" id="1.10.238.10">
    <property type="entry name" value="EF-hand"/>
    <property type="match status" value="1"/>
</dbReference>
<organism evidence="1 2">
    <name type="scientific">Rhizophagus irregularis</name>
    <dbReference type="NCBI Taxonomy" id="588596"/>
    <lineage>
        <taxon>Eukaryota</taxon>
        <taxon>Fungi</taxon>
        <taxon>Fungi incertae sedis</taxon>
        <taxon>Mucoromycota</taxon>
        <taxon>Glomeromycotina</taxon>
        <taxon>Glomeromycetes</taxon>
        <taxon>Glomerales</taxon>
        <taxon>Glomeraceae</taxon>
        <taxon>Rhizophagus</taxon>
    </lineage>
</organism>
<dbReference type="InterPro" id="IPR011992">
    <property type="entry name" value="EF-hand-dom_pair"/>
</dbReference>
<reference evidence="1 2" key="2">
    <citation type="submission" date="2017-10" db="EMBL/GenBank/DDBJ databases">
        <title>Genome analyses suggest a sexual origin of heterokaryosis in a supposedly ancient asexual fungus.</title>
        <authorList>
            <person name="Corradi N."/>
            <person name="Sedzielewska K."/>
            <person name="Noel J."/>
            <person name="Charron P."/>
            <person name="Farinelli L."/>
            <person name="Marton T."/>
            <person name="Kruger M."/>
            <person name="Pelin A."/>
            <person name="Brachmann A."/>
            <person name="Corradi N."/>
        </authorList>
    </citation>
    <scope>NUCLEOTIDE SEQUENCE [LARGE SCALE GENOMIC DNA]</scope>
    <source>
        <strain evidence="1 2">A1</strain>
    </source>
</reference>
<dbReference type="PROSITE" id="PS50222">
    <property type="entry name" value="EF_HAND_2"/>
    <property type="match status" value="1"/>
</dbReference>
<dbReference type="PROSITE" id="PS00018">
    <property type="entry name" value="EF_HAND_1"/>
    <property type="match status" value="1"/>
</dbReference>
<dbReference type="Proteomes" id="UP000232688">
    <property type="component" value="Unassembled WGS sequence"/>
</dbReference>
<dbReference type="OrthoDB" id="26525at2759"/>
<feature type="non-terminal residue" evidence="1">
    <location>
        <position position="77"/>
    </location>
</feature>
<evidence type="ECO:0000313" key="1">
    <source>
        <dbReference type="EMBL" id="PKC54421.1"/>
    </source>
</evidence>
<gene>
    <name evidence="1" type="ORF">RhiirA1_542886</name>
</gene>
<dbReference type="AlphaFoldDB" id="A0A2I1FLL8"/>
<dbReference type="VEuPathDB" id="FungiDB:RhiirA1_542886"/>
<dbReference type="SUPFAM" id="SSF47473">
    <property type="entry name" value="EF-hand"/>
    <property type="match status" value="1"/>
</dbReference>
<proteinExistence type="predicted"/>